<dbReference type="InParanoid" id="G2QF32"/>
<name>G2QF32_THET4</name>
<dbReference type="OrthoDB" id="340550at2759"/>
<sequence>MNDLSRMSDVEAEVAAVDDGGFGRSSTHIASPAPKTRSLSDGGNTPKLSPSPHIVEASLRQSKDDIAIRDKDHEHVSPLPSTPIRAGFAARGLALQMPQRDAASPASHASQPGYVRPATLSPKPEHPYASPTNILPRHSRGMDFSRAATSLHHSILAHQASPDSSPTIASRAMNIPGRRSEYGGADQPSTSLWSMMGNQERSHVSSSMGSTSHAISDSSSSSDDDDYMDEDMEEAFVTTPQAQKPGTPSASAAMGAPWMPGSPAASNLLSFQQRQRHRKVPKRKSRGPLGLSFHPAGAGSAAAVSKSPPNTLGGSSDMFPHARRESISWAANQLHISGNESDDSHRQSDGVESPLRPSIVRRAVTRRGNLLVGFCFLHQAFGRCSHSHPPASRKRRDLPASVLHLPKRARPSRPKFAAKPR</sequence>
<feature type="compositionally biased region" description="Low complexity" evidence="1">
    <location>
        <begin position="295"/>
        <end position="309"/>
    </location>
</feature>
<feature type="region of interest" description="Disordered" evidence="1">
    <location>
        <begin position="274"/>
        <end position="319"/>
    </location>
</feature>
<dbReference type="HOGENOM" id="CLU_652441_0_0_1"/>
<feature type="compositionally biased region" description="Low complexity" evidence="1">
    <location>
        <begin position="204"/>
        <end position="221"/>
    </location>
</feature>
<evidence type="ECO:0000256" key="1">
    <source>
        <dbReference type="SAM" id="MobiDB-lite"/>
    </source>
</evidence>
<evidence type="ECO:0000313" key="2">
    <source>
        <dbReference type="EMBL" id="AEO59061.1"/>
    </source>
</evidence>
<dbReference type="GeneID" id="11514093"/>
<keyword evidence="3" id="KW-1185">Reference proteome</keyword>
<accession>G2QF32</accession>
<evidence type="ECO:0000313" key="3">
    <source>
        <dbReference type="Proteomes" id="UP000007322"/>
    </source>
</evidence>
<dbReference type="AlphaFoldDB" id="G2QF32"/>
<protein>
    <submittedName>
        <fullName evidence="2">Uncharacterized protein</fullName>
    </submittedName>
</protein>
<reference evidence="2 3" key="1">
    <citation type="journal article" date="2011" name="Nat. Biotechnol.">
        <title>Comparative genomic analysis of the thermophilic biomass-degrading fungi Myceliophthora thermophila and Thielavia terrestris.</title>
        <authorList>
            <person name="Berka R.M."/>
            <person name="Grigoriev I.V."/>
            <person name="Otillar R."/>
            <person name="Salamov A."/>
            <person name="Grimwood J."/>
            <person name="Reid I."/>
            <person name="Ishmael N."/>
            <person name="John T."/>
            <person name="Darmond C."/>
            <person name="Moisan M.-C."/>
            <person name="Henrissat B."/>
            <person name="Coutinho P.M."/>
            <person name="Lombard V."/>
            <person name="Natvig D.O."/>
            <person name="Lindquist E."/>
            <person name="Schmutz J."/>
            <person name="Lucas S."/>
            <person name="Harris P."/>
            <person name="Powlowski J."/>
            <person name="Bellemare A."/>
            <person name="Taylor D."/>
            <person name="Butler G."/>
            <person name="de Vries R.P."/>
            <person name="Allijn I.E."/>
            <person name="van den Brink J."/>
            <person name="Ushinsky S."/>
            <person name="Storms R."/>
            <person name="Powell A.J."/>
            <person name="Paulsen I.T."/>
            <person name="Elbourne L.D.H."/>
            <person name="Baker S.E."/>
            <person name="Magnuson J."/>
            <person name="LaBoissiere S."/>
            <person name="Clutterbuck A.J."/>
            <person name="Martinez D."/>
            <person name="Wogulis M."/>
            <person name="de Leon A.L."/>
            <person name="Rey M.W."/>
            <person name="Tsang A."/>
        </authorList>
    </citation>
    <scope>NUCLEOTIDE SEQUENCE [LARGE SCALE GENOMIC DNA]</scope>
    <source>
        <strain evidence="3">ATCC 42464 / BCRC 31852 / DSM 1799</strain>
    </source>
</reference>
<dbReference type="PANTHER" id="PTHR42106:SF1">
    <property type="match status" value="1"/>
</dbReference>
<feature type="region of interest" description="Disordered" evidence="1">
    <location>
        <begin position="97"/>
        <end position="139"/>
    </location>
</feature>
<organism evidence="2 3">
    <name type="scientific">Thermothelomyces thermophilus (strain ATCC 42464 / BCRC 31852 / DSM 1799)</name>
    <name type="common">Sporotrichum thermophile</name>
    <dbReference type="NCBI Taxonomy" id="573729"/>
    <lineage>
        <taxon>Eukaryota</taxon>
        <taxon>Fungi</taxon>
        <taxon>Dikarya</taxon>
        <taxon>Ascomycota</taxon>
        <taxon>Pezizomycotina</taxon>
        <taxon>Sordariomycetes</taxon>
        <taxon>Sordariomycetidae</taxon>
        <taxon>Sordariales</taxon>
        <taxon>Chaetomiaceae</taxon>
        <taxon>Thermothelomyces</taxon>
    </lineage>
</organism>
<feature type="compositionally biased region" description="Basic residues" evidence="1">
    <location>
        <begin position="274"/>
        <end position="286"/>
    </location>
</feature>
<feature type="region of interest" description="Disordered" evidence="1">
    <location>
        <begin position="157"/>
        <end position="227"/>
    </location>
</feature>
<dbReference type="KEGG" id="mtm:MYCTH_2306991"/>
<dbReference type="eggNOG" id="KOG0068">
    <property type="taxonomic scope" value="Eukaryota"/>
</dbReference>
<feature type="compositionally biased region" description="Polar residues" evidence="1">
    <location>
        <begin position="37"/>
        <end position="48"/>
    </location>
</feature>
<dbReference type="Proteomes" id="UP000007322">
    <property type="component" value="Chromosome 4"/>
</dbReference>
<dbReference type="VEuPathDB" id="FungiDB:MYCTH_2306991"/>
<dbReference type="EMBL" id="CP003005">
    <property type="protein sequence ID" value="AEO59061.1"/>
    <property type="molecule type" value="Genomic_DNA"/>
</dbReference>
<feature type="compositionally biased region" description="Polar residues" evidence="1">
    <location>
        <begin position="187"/>
        <end position="199"/>
    </location>
</feature>
<feature type="region of interest" description="Disordered" evidence="1">
    <location>
        <begin position="1"/>
        <end position="55"/>
    </location>
</feature>
<dbReference type="STRING" id="573729.G2QF32"/>
<gene>
    <name evidence="2" type="ORF">MYCTH_2306991</name>
</gene>
<proteinExistence type="predicted"/>
<feature type="region of interest" description="Disordered" evidence="1">
    <location>
        <begin position="385"/>
        <end position="421"/>
    </location>
</feature>
<feature type="compositionally biased region" description="Basic residues" evidence="1">
    <location>
        <begin position="405"/>
        <end position="421"/>
    </location>
</feature>
<dbReference type="PANTHER" id="PTHR42106">
    <property type="entry name" value="CHROMOSOME 10, WHOLE GENOME SHOTGUN SEQUENCE"/>
    <property type="match status" value="1"/>
</dbReference>
<dbReference type="RefSeq" id="XP_003664306.1">
    <property type="nucleotide sequence ID" value="XM_003664258.1"/>
</dbReference>